<evidence type="ECO:0000313" key="4">
    <source>
        <dbReference type="Proteomes" id="UP001151760"/>
    </source>
</evidence>
<dbReference type="Pfam" id="PF00075">
    <property type="entry name" value="RNase_H"/>
    <property type="match status" value="1"/>
</dbReference>
<feature type="region of interest" description="Disordered" evidence="1">
    <location>
        <begin position="20"/>
        <end position="48"/>
    </location>
</feature>
<dbReference type="InterPro" id="IPR036397">
    <property type="entry name" value="RNaseH_sf"/>
</dbReference>
<accession>A0ABQ5I049</accession>
<sequence length="139" mass="15783">MGHRTRRTLNRIQAKECDQITSPRRLLGENSRRRQRNRLPGSRRKKVKHRMGIYTDGASSDNSSGTGLMIVNLEGMEFTYAQKIEFTATNNEAEYEAVIACLRIAKEMKIEEIIVFVAAAVVVLRQRGDGSVGDMVVWR</sequence>
<proteinExistence type="predicted"/>
<name>A0ABQ5I049_9ASTR</name>
<reference evidence="3" key="2">
    <citation type="submission" date="2022-01" db="EMBL/GenBank/DDBJ databases">
        <authorList>
            <person name="Yamashiro T."/>
            <person name="Shiraishi A."/>
            <person name="Satake H."/>
            <person name="Nakayama K."/>
        </authorList>
    </citation>
    <scope>NUCLEOTIDE SEQUENCE</scope>
</reference>
<reference evidence="3" key="1">
    <citation type="journal article" date="2022" name="Int. J. Mol. Sci.">
        <title>Draft Genome of Tanacetum Coccineum: Genomic Comparison of Closely Related Tanacetum-Family Plants.</title>
        <authorList>
            <person name="Yamashiro T."/>
            <person name="Shiraishi A."/>
            <person name="Nakayama K."/>
            <person name="Satake H."/>
        </authorList>
    </citation>
    <scope>NUCLEOTIDE SEQUENCE</scope>
</reference>
<feature type="domain" description="RNase H type-1" evidence="2">
    <location>
        <begin position="50"/>
        <end position="110"/>
    </location>
</feature>
<organism evidence="3 4">
    <name type="scientific">Tanacetum coccineum</name>
    <dbReference type="NCBI Taxonomy" id="301880"/>
    <lineage>
        <taxon>Eukaryota</taxon>
        <taxon>Viridiplantae</taxon>
        <taxon>Streptophyta</taxon>
        <taxon>Embryophyta</taxon>
        <taxon>Tracheophyta</taxon>
        <taxon>Spermatophyta</taxon>
        <taxon>Magnoliopsida</taxon>
        <taxon>eudicotyledons</taxon>
        <taxon>Gunneridae</taxon>
        <taxon>Pentapetalae</taxon>
        <taxon>asterids</taxon>
        <taxon>campanulids</taxon>
        <taxon>Asterales</taxon>
        <taxon>Asteraceae</taxon>
        <taxon>Asteroideae</taxon>
        <taxon>Anthemideae</taxon>
        <taxon>Anthemidinae</taxon>
        <taxon>Tanacetum</taxon>
    </lineage>
</organism>
<keyword evidence="3" id="KW-0548">Nucleotidyltransferase</keyword>
<evidence type="ECO:0000313" key="3">
    <source>
        <dbReference type="EMBL" id="GJT93395.1"/>
    </source>
</evidence>
<gene>
    <name evidence="3" type="ORF">Tco_1082240</name>
</gene>
<dbReference type="SUPFAM" id="SSF53098">
    <property type="entry name" value="Ribonuclease H-like"/>
    <property type="match status" value="1"/>
</dbReference>
<dbReference type="PANTHER" id="PTHR48475">
    <property type="entry name" value="RIBONUCLEASE H"/>
    <property type="match status" value="1"/>
</dbReference>
<keyword evidence="3" id="KW-0808">Transferase</keyword>
<feature type="compositionally biased region" description="Basic residues" evidence="1">
    <location>
        <begin position="33"/>
        <end position="48"/>
    </location>
</feature>
<dbReference type="Proteomes" id="UP001151760">
    <property type="component" value="Unassembled WGS sequence"/>
</dbReference>
<keyword evidence="3" id="KW-0695">RNA-directed DNA polymerase</keyword>
<dbReference type="PANTHER" id="PTHR48475:SF1">
    <property type="entry name" value="RNASE H TYPE-1 DOMAIN-CONTAINING PROTEIN"/>
    <property type="match status" value="1"/>
</dbReference>
<dbReference type="InterPro" id="IPR012337">
    <property type="entry name" value="RNaseH-like_sf"/>
</dbReference>
<protein>
    <submittedName>
        <fullName evidence="3">Reverse transcriptase domain-containing protein</fullName>
    </submittedName>
</protein>
<evidence type="ECO:0000256" key="1">
    <source>
        <dbReference type="SAM" id="MobiDB-lite"/>
    </source>
</evidence>
<dbReference type="Gene3D" id="3.30.420.10">
    <property type="entry name" value="Ribonuclease H-like superfamily/Ribonuclease H"/>
    <property type="match status" value="1"/>
</dbReference>
<dbReference type="InterPro" id="IPR002156">
    <property type="entry name" value="RNaseH_domain"/>
</dbReference>
<evidence type="ECO:0000259" key="2">
    <source>
        <dbReference type="Pfam" id="PF00075"/>
    </source>
</evidence>
<dbReference type="GO" id="GO:0003964">
    <property type="term" value="F:RNA-directed DNA polymerase activity"/>
    <property type="evidence" value="ECO:0007669"/>
    <property type="project" value="UniProtKB-KW"/>
</dbReference>
<keyword evidence="4" id="KW-1185">Reference proteome</keyword>
<comment type="caution">
    <text evidence="3">The sequence shown here is derived from an EMBL/GenBank/DDBJ whole genome shotgun (WGS) entry which is preliminary data.</text>
</comment>
<dbReference type="EMBL" id="BQNB010020198">
    <property type="protein sequence ID" value="GJT93395.1"/>
    <property type="molecule type" value="Genomic_DNA"/>
</dbReference>